<dbReference type="GeneID" id="95762674"/>
<accession>A0A974SHR2</accession>
<organism evidence="2 3">
    <name type="scientific">Xanthobacter dioxanivorans</name>
    <dbReference type="NCBI Taxonomy" id="2528964"/>
    <lineage>
        <taxon>Bacteria</taxon>
        <taxon>Pseudomonadati</taxon>
        <taxon>Pseudomonadota</taxon>
        <taxon>Alphaproteobacteria</taxon>
        <taxon>Hyphomicrobiales</taxon>
        <taxon>Xanthobacteraceae</taxon>
        <taxon>Xanthobacter</taxon>
    </lineage>
</organism>
<reference evidence="2 3" key="1">
    <citation type="submission" date="2020-10" db="EMBL/GenBank/DDBJ databases">
        <title>Degradation of 1,4-Dioxane by Xanthobacter sp. YN2, via a Novel Group-2 Soluble Di-Iron Monooxygenase.</title>
        <authorList>
            <person name="Ma F."/>
            <person name="Wang Y."/>
            <person name="Yang J."/>
            <person name="Guo H."/>
            <person name="Su D."/>
            <person name="Yu L."/>
        </authorList>
    </citation>
    <scope>NUCLEOTIDE SEQUENCE [LARGE SCALE GENOMIC DNA]</scope>
    <source>
        <strain evidence="2 3">YN2</strain>
    </source>
</reference>
<dbReference type="Proteomes" id="UP000596427">
    <property type="component" value="Chromosome"/>
</dbReference>
<evidence type="ECO:0000313" key="3">
    <source>
        <dbReference type="Proteomes" id="UP000596427"/>
    </source>
</evidence>
<keyword evidence="3" id="KW-1185">Reference proteome</keyword>
<proteinExistence type="predicted"/>
<keyword evidence="1" id="KW-0472">Membrane</keyword>
<evidence type="ECO:0000256" key="1">
    <source>
        <dbReference type="SAM" id="Phobius"/>
    </source>
</evidence>
<dbReference type="AlphaFoldDB" id="A0A974SHR2"/>
<protein>
    <submittedName>
        <fullName evidence="2">Uncharacterized protein</fullName>
    </submittedName>
</protein>
<dbReference type="RefSeq" id="WP_203192483.1">
    <property type="nucleotide sequence ID" value="NZ_CP063362.1"/>
</dbReference>
<name>A0A974SHR2_9HYPH</name>
<feature type="transmembrane region" description="Helical" evidence="1">
    <location>
        <begin position="50"/>
        <end position="67"/>
    </location>
</feature>
<sequence>MTNSEQGDPPPLWRRLLISPVVVWGVWVAVLIAHLWWLCVAMDPVVVQRFGAFTIIIGILMAARPYLRNGPEKVTQAAIPRPPGLFPVKSEDIALYRERVAKEAPEVQKDVLAERRNGVLMVGMGTLINGYGDVVAKWLLGQV</sequence>
<keyword evidence="1" id="KW-1133">Transmembrane helix</keyword>
<feature type="transmembrane region" description="Helical" evidence="1">
    <location>
        <begin position="12"/>
        <end position="38"/>
    </location>
</feature>
<dbReference type="KEGG" id="xdi:EZH22_21540"/>
<keyword evidence="1" id="KW-0812">Transmembrane</keyword>
<dbReference type="EMBL" id="CP063362">
    <property type="protein sequence ID" value="QRG05617.1"/>
    <property type="molecule type" value="Genomic_DNA"/>
</dbReference>
<gene>
    <name evidence="2" type="ORF">EZH22_21540</name>
</gene>
<evidence type="ECO:0000313" key="2">
    <source>
        <dbReference type="EMBL" id="QRG05617.1"/>
    </source>
</evidence>